<evidence type="ECO:0000313" key="2">
    <source>
        <dbReference type="EMBL" id="TGO62158.1"/>
    </source>
</evidence>
<name>A0A4Z1IL71_9HELO</name>
<evidence type="ECO:0000313" key="3">
    <source>
        <dbReference type="Proteomes" id="UP000297229"/>
    </source>
</evidence>
<organism evidence="2 3">
    <name type="scientific">Botrytis elliptica</name>
    <dbReference type="NCBI Taxonomy" id="278938"/>
    <lineage>
        <taxon>Eukaryota</taxon>
        <taxon>Fungi</taxon>
        <taxon>Dikarya</taxon>
        <taxon>Ascomycota</taxon>
        <taxon>Pezizomycotina</taxon>
        <taxon>Leotiomycetes</taxon>
        <taxon>Helotiales</taxon>
        <taxon>Sclerotiniaceae</taxon>
        <taxon>Botrytis</taxon>
    </lineage>
</organism>
<keyword evidence="3" id="KW-1185">Reference proteome</keyword>
<accession>A0A4Z1IL71</accession>
<feature type="region of interest" description="Disordered" evidence="1">
    <location>
        <begin position="1"/>
        <end position="50"/>
    </location>
</feature>
<evidence type="ECO:0000256" key="1">
    <source>
        <dbReference type="SAM" id="MobiDB-lite"/>
    </source>
</evidence>
<dbReference type="Proteomes" id="UP000297229">
    <property type="component" value="Unassembled WGS sequence"/>
</dbReference>
<proteinExistence type="predicted"/>
<dbReference type="EMBL" id="PQXM01001126">
    <property type="protein sequence ID" value="TGO62158.1"/>
    <property type="molecule type" value="Genomic_DNA"/>
</dbReference>
<comment type="caution">
    <text evidence="2">The sequence shown here is derived from an EMBL/GenBank/DDBJ whole genome shotgun (WGS) entry which is preliminary data.</text>
</comment>
<sequence length="61" mass="6839">MPVTKVGLQSNIMTDGAFREPNKSHTRAEQEPNKSHTRAEQEPDTDVQQNFSVVIIMADVN</sequence>
<feature type="compositionally biased region" description="Basic and acidic residues" evidence="1">
    <location>
        <begin position="17"/>
        <end position="41"/>
    </location>
</feature>
<protein>
    <submittedName>
        <fullName evidence="2">Uncharacterized protein</fullName>
    </submittedName>
</protein>
<reference evidence="2 3" key="1">
    <citation type="submission" date="2017-12" db="EMBL/GenBank/DDBJ databases">
        <title>Comparative genomics of Botrytis spp.</title>
        <authorList>
            <person name="Valero-Jimenez C.A."/>
            <person name="Tapia P."/>
            <person name="Veloso J."/>
            <person name="Silva-Moreno E."/>
            <person name="Staats M."/>
            <person name="Valdes J.H."/>
            <person name="Van Kan J.A.L."/>
        </authorList>
    </citation>
    <scope>NUCLEOTIDE SEQUENCE [LARGE SCALE GENOMIC DNA]</scope>
    <source>
        <strain evidence="2 3">Be9601</strain>
    </source>
</reference>
<dbReference type="AlphaFoldDB" id="A0A4Z1IL71"/>
<gene>
    <name evidence="2" type="ORF">BELL_1128g00010</name>
</gene>